<evidence type="ECO:0000313" key="8">
    <source>
        <dbReference type="Proteomes" id="UP000019243"/>
    </source>
</evidence>
<dbReference type="FunFam" id="3.90.230.10:FF:000014">
    <property type="entry name" value="Aminopeptidase P family protein"/>
    <property type="match status" value="1"/>
</dbReference>
<dbReference type="RefSeq" id="WP_035314130.1">
    <property type="nucleotide sequence ID" value="NZ_AODH01000019.1"/>
</dbReference>
<feature type="domain" description="Creatinase N-terminal" evidence="6">
    <location>
        <begin position="5"/>
        <end position="138"/>
    </location>
</feature>
<dbReference type="PRINTS" id="PR00599">
    <property type="entry name" value="MAPEPTIDASE"/>
</dbReference>
<dbReference type="Pfam" id="PF00557">
    <property type="entry name" value="Peptidase_M24"/>
    <property type="match status" value="1"/>
</dbReference>
<dbReference type="InterPro" id="IPR000994">
    <property type="entry name" value="Pept_M24"/>
</dbReference>
<evidence type="ECO:0000259" key="5">
    <source>
        <dbReference type="Pfam" id="PF00557"/>
    </source>
</evidence>
<organism evidence="7 8">
    <name type="scientific">Brochothrix campestris FSL F6-1037</name>
    <dbReference type="NCBI Taxonomy" id="1265861"/>
    <lineage>
        <taxon>Bacteria</taxon>
        <taxon>Bacillati</taxon>
        <taxon>Bacillota</taxon>
        <taxon>Bacilli</taxon>
        <taxon>Bacillales</taxon>
        <taxon>Listeriaceae</taxon>
        <taxon>Brochothrix</taxon>
    </lineage>
</organism>
<evidence type="ECO:0000256" key="1">
    <source>
        <dbReference type="ARBA" id="ARBA00001936"/>
    </source>
</evidence>
<dbReference type="STRING" id="1265861.BCAMP_05339"/>
<evidence type="ECO:0000259" key="6">
    <source>
        <dbReference type="Pfam" id="PF01321"/>
    </source>
</evidence>
<dbReference type="AlphaFoldDB" id="W7D508"/>
<reference evidence="7 8" key="1">
    <citation type="submission" date="2012-12" db="EMBL/GenBank/DDBJ databases">
        <title>Novel taxa of Listeriaceae from agricultural environments in the United States.</title>
        <authorList>
            <person name="den Bakker H.C."/>
            <person name="Allred A."/>
            <person name="Warchocki S."/>
            <person name="Wright E.M."/>
            <person name="Burrell A."/>
            <person name="Nightingale K.K."/>
            <person name="Kephart D."/>
            <person name="Wiedmann M."/>
        </authorList>
    </citation>
    <scope>NUCLEOTIDE SEQUENCE [LARGE SCALE GENOMIC DNA]</scope>
    <source>
        <strain evidence="7 8">FSL F6-1037</strain>
    </source>
</reference>
<dbReference type="PANTHER" id="PTHR46112:SF10">
    <property type="entry name" value="DIPEPTIDASE YKVY-RELATED"/>
    <property type="match status" value="1"/>
</dbReference>
<dbReference type="InterPro" id="IPR036005">
    <property type="entry name" value="Creatinase/aminopeptidase-like"/>
</dbReference>
<feature type="domain" description="Peptidase M24" evidence="5">
    <location>
        <begin position="146"/>
        <end position="348"/>
    </location>
</feature>
<evidence type="ECO:0000256" key="2">
    <source>
        <dbReference type="ARBA" id="ARBA00008766"/>
    </source>
</evidence>
<keyword evidence="3" id="KW-0378">Hydrolase</keyword>
<keyword evidence="8" id="KW-1185">Reference proteome</keyword>
<dbReference type="SUPFAM" id="SSF55920">
    <property type="entry name" value="Creatinase/aminopeptidase"/>
    <property type="match status" value="1"/>
</dbReference>
<accession>W7D508</accession>
<dbReference type="PANTHER" id="PTHR46112">
    <property type="entry name" value="AMINOPEPTIDASE"/>
    <property type="match status" value="1"/>
</dbReference>
<dbReference type="EMBL" id="AODH01000019">
    <property type="protein sequence ID" value="EUJ40353.1"/>
    <property type="molecule type" value="Genomic_DNA"/>
</dbReference>
<comment type="caution">
    <text evidence="7">The sequence shown here is derived from an EMBL/GenBank/DDBJ whole genome shotgun (WGS) entry which is preliminary data.</text>
</comment>
<dbReference type="CDD" id="cd01092">
    <property type="entry name" value="APP-like"/>
    <property type="match status" value="1"/>
</dbReference>
<sequence>MLNKLDTIQQHLRDNNLDFAYISNPHNIGYITGFHSDPHERVLALFIFANTIPLLFAPALDVSDAKASGWEFDINGYTDSQEPFDLITDLIKSRTTDVNAIMIEKDHLIVERYLKLQAAFPNATFSNGNDLINGMRVIKSPDELAIMKEAAALADYAVEVGVAALAEGKTELDIIAEIEYELKKKGVTEMSFATMVLTGVNAASPHGNPGLTQIQNGDLVLFDLGVMHKGYASDISRTVAFGSITQEQEEIYNTVLKAQLTAMNTVKAGVSAKTIDMAARQTITDAGYGDYFTHRLGHGLGITCHEFPSITDTNEMILEENMVFTIEPGIYLPNVAGVRIEDDVVVTKDGVISLTTYPKELQIISQ</sequence>
<evidence type="ECO:0000313" key="7">
    <source>
        <dbReference type="EMBL" id="EUJ40353.1"/>
    </source>
</evidence>
<dbReference type="GO" id="GO:0004177">
    <property type="term" value="F:aminopeptidase activity"/>
    <property type="evidence" value="ECO:0007669"/>
    <property type="project" value="UniProtKB-ARBA"/>
</dbReference>
<dbReference type="OrthoDB" id="9806388at2"/>
<dbReference type="InterPro" id="IPR029149">
    <property type="entry name" value="Creatin/AminoP/Spt16_N"/>
</dbReference>
<dbReference type="InterPro" id="IPR001714">
    <property type="entry name" value="Pept_M24_MAP"/>
</dbReference>
<keyword evidence="4" id="KW-0464">Manganese</keyword>
<evidence type="ECO:0000256" key="3">
    <source>
        <dbReference type="ARBA" id="ARBA00022801"/>
    </source>
</evidence>
<dbReference type="InterPro" id="IPR050659">
    <property type="entry name" value="Peptidase_M24B"/>
</dbReference>
<dbReference type="InterPro" id="IPR000587">
    <property type="entry name" value="Creatinase_N"/>
</dbReference>
<dbReference type="Gene3D" id="3.90.230.10">
    <property type="entry name" value="Creatinase/methionine aminopeptidase superfamily"/>
    <property type="match status" value="1"/>
</dbReference>
<proteinExistence type="inferred from homology"/>
<evidence type="ECO:0000256" key="4">
    <source>
        <dbReference type="ARBA" id="ARBA00023211"/>
    </source>
</evidence>
<dbReference type="Gene3D" id="3.40.350.10">
    <property type="entry name" value="Creatinase/prolidase N-terminal domain"/>
    <property type="match status" value="1"/>
</dbReference>
<dbReference type="Proteomes" id="UP000019243">
    <property type="component" value="Unassembled WGS sequence"/>
</dbReference>
<dbReference type="Pfam" id="PF01321">
    <property type="entry name" value="Creatinase_N"/>
    <property type="match status" value="1"/>
</dbReference>
<dbReference type="PATRIC" id="fig|1265861.3.peg.1054"/>
<name>W7D508_9LIST</name>
<comment type="cofactor">
    <cofactor evidence="1">
        <name>Mn(2+)</name>
        <dbReference type="ChEBI" id="CHEBI:29035"/>
    </cofactor>
</comment>
<gene>
    <name evidence="7" type="ORF">BCAMP_05339</name>
</gene>
<comment type="similarity">
    <text evidence="2">Belongs to the peptidase M24B family.</text>
</comment>
<protein>
    <submittedName>
        <fullName evidence="7">Proline dipeptidase</fullName>
    </submittedName>
</protein>
<dbReference type="SUPFAM" id="SSF53092">
    <property type="entry name" value="Creatinase/prolidase N-terminal domain"/>
    <property type="match status" value="1"/>
</dbReference>
<dbReference type="GO" id="GO:0008235">
    <property type="term" value="F:metalloexopeptidase activity"/>
    <property type="evidence" value="ECO:0007669"/>
    <property type="project" value="UniProtKB-ARBA"/>
</dbReference>